<dbReference type="InterPro" id="IPR017853">
    <property type="entry name" value="GH"/>
</dbReference>
<dbReference type="InterPro" id="IPR036881">
    <property type="entry name" value="Glyco_hydro_3_C_sf"/>
</dbReference>
<dbReference type="SMART" id="SM01217">
    <property type="entry name" value="Fn3_like"/>
    <property type="match status" value="1"/>
</dbReference>
<reference evidence="4 5" key="1">
    <citation type="submission" date="2019-10" db="EMBL/GenBank/DDBJ databases">
        <title>Alkalibaculum tamaniensis sp.nov., a new alkaliphilic acetogen, isolated on methoxylated aromatics from a mud volcano.</title>
        <authorList>
            <person name="Khomyakova M.A."/>
            <person name="Merkel A.Y."/>
            <person name="Bonch-Osmolovskaya E.A."/>
            <person name="Slobodkin A.I."/>
        </authorList>
    </citation>
    <scope>NUCLEOTIDE SEQUENCE [LARGE SCALE GENOMIC DNA]</scope>
    <source>
        <strain evidence="4 5">M08DMB</strain>
    </source>
</reference>
<dbReference type="Pfam" id="PF01915">
    <property type="entry name" value="Glyco_hydro_3_C"/>
    <property type="match status" value="1"/>
</dbReference>
<dbReference type="Gene3D" id="2.60.40.10">
    <property type="entry name" value="Immunoglobulins"/>
    <property type="match status" value="1"/>
</dbReference>
<evidence type="ECO:0000313" key="5">
    <source>
        <dbReference type="Proteomes" id="UP000440004"/>
    </source>
</evidence>
<protein>
    <submittedName>
        <fullName evidence="4">Beta-glucosidase</fullName>
    </submittedName>
</protein>
<dbReference type="InterPro" id="IPR013783">
    <property type="entry name" value="Ig-like_fold"/>
</dbReference>
<comment type="similarity">
    <text evidence="1">Belongs to the glycosyl hydrolase 3 family.</text>
</comment>
<dbReference type="InterPro" id="IPR002772">
    <property type="entry name" value="Glyco_hydro_3_C"/>
</dbReference>
<sequence length="880" mass="96637">MAKFYATTKNDVSNREIEHMIRVRKLAAECMVLLENDGVLPFKKKIGNIALYGNGARKTIKGGTGSGDVNSRSVVNIEQGLEAVGYTVTSKKWIERYEKIYHNAFTQYWTKLEKDAKEVGVPAFALRMSNPFSEPPLPMVKESDVESADTNTAIYVLARNSGEGADRSEKEGDYLLTEDEKSIIIYLSEKFEQFIVLLNVGGVIDTKVLKSIPGINALVLISQSGNIGGYAVADMLVGATIPSGKLTATWAENYNEYSSSEGFSSNDGNTDDEYYTEGIFTGYRYFDTFNITPSYCFGYGLALTTFQIQVEDVKADSNEVTVAVKVTNTGSENPGREVVQIYSSAPQEHLEKPYQELSAFGKTSMLKPGDSETLIISFKTTSMASYSEEKSAWIMEAGSYYIRVGNSSRSTKVVAKINLDKEVMTEKVMNLFKDENPVKDMSISGIQSYSYDGEVSEKEGAPVITLSSVDFSCNIIEYHPANDALIDMNANHKITMDEVISGKYTLDELTAQLTVEEMANLCCGTAKGLEIMSAVGSSSITVPGAAGDTTTIMKEDRNINEVILADGPAGLRLVPHFVASDDGVILSESSAFTTEGKDIRKVGEEIEGTHYYQYCTAIPIATLLASSWDMELIEECGYIVGKEMQEMHVTLWLAPGMNNHRNPLCGRNFEYYSEDPLLSGMCAAASTKGAQSIAGIGTTIKHFAANNQENNRFLSCSHVSERALREIYIKSFEIAIKTAQPMSIMSSYNLLNGIHTANSRDLLTTVARNEWGFAGIVMTDWFTTQNMDMLFGGVGKKNKYDISSPTMCIYAGNDLIMPGSDNDIDSIIAGVQSGELNLGDLQACAKHILNIIMRSHQYKGAKPYSEQFTELPYAVNVKKQ</sequence>
<feature type="domain" description="Fibronectin type III-like" evidence="3">
    <location>
        <begin position="337"/>
        <end position="408"/>
    </location>
</feature>
<gene>
    <name evidence="4" type="ORF">GC105_08620</name>
</gene>
<dbReference type="Gene3D" id="3.40.50.1700">
    <property type="entry name" value="Glycoside hydrolase family 3 C-terminal domain"/>
    <property type="match status" value="1"/>
</dbReference>
<accession>A0A6A7K8Y3</accession>
<dbReference type="PANTHER" id="PTHR42715">
    <property type="entry name" value="BETA-GLUCOSIDASE"/>
    <property type="match status" value="1"/>
</dbReference>
<dbReference type="EMBL" id="WHNX01000011">
    <property type="protein sequence ID" value="MPW25852.1"/>
    <property type="molecule type" value="Genomic_DNA"/>
</dbReference>
<keyword evidence="5" id="KW-1185">Reference proteome</keyword>
<dbReference type="InterPro" id="IPR036962">
    <property type="entry name" value="Glyco_hydro_3_N_sf"/>
</dbReference>
<dbReference type="PANTHER" id="PTHR42715:SF10">
    <property type="entry name" value="BETA-GLUCOSIDASE"/>
    <property type="match status" value="1"/>
</dbReference>
<dbReference type="SUPFAM" id="SSF51445">
    <property type="entry name" value="(Trans)glycosidases"/>
    <property type="match status" value="1"/>
</dbReference>
<evidence type="ECO:0000259" key="3">
    <source>
        <dbReference type="SMART" id="SM01217"/>
    </source>
</evidence>
<proteinExistence type="inferred from homology"/>
<dbReference type="RefSeq" id="WP_152803723.1">
    <property type="nucleotide sequence ID" value="NZ_WHNX01000011.1"/>
</dbReference>
<name>A0A6A7K8Y3_9FIRM</name>
<dbReference type="InterPro" id="IPR050288">
    <property type="entry name" value="Cellulose_deg_GH3"/>
</dbReference>
<dbReference type="GO" id="GO:0005975">
    <property type="term" value="P:carbohydrate metabolic process"/>
    <property type="evidence" value="ECO:0007669"/>
    <property type="project" value="InterPro"/>
</dbReference>
<dbReference type="Gene3D" id="3.20.20.300">
    <property type="entry name" value="Glycoside hydrolase, family 3, N-terminal domain"/>
    <property type="match status" value="1"/>
</dbReference>
<dbReference type="InterPro" id="IPR001764">
    <property type="entry name" value="Glyco_hydro_3_N"/>
</dbReference>
<evidence type="ECO:0000256" key="2">
    <source>
        <dbReference type="ARBA" id="ARBA00022801"/>
    </source>
</evidence>
<dbReference type="AlphaFoldDB" id="A0A6A7K8Y3"/>
<dbReference type="InterPro" id="IPR026891">
    <property type="entry name" value="Fn3-like"/>
</dbReference>
<evidence type="ECO:0000313" key="4">
    <source>
        <dbReference type="EMBL" id="MPW25852.1"/>
    </source>
</evidence>
<dbReference type="PRINTS" id="PR00133">
    <property type="entry name" value="GLHYDRLASE3"/>
</dbReference>
<evidence type="ECO:0000256" key="1">
    <source>
        <dbReference type="ARBA" id="ARBA00005336"/>
    </source>
</evidence>
<comment type="caution">
    <text evidence="4">The sequence shown here is derived from an EMBL/GenBank/DDBJ whole genome shotgun (WGS) entry which is preliminary data.</text>
</comment>
<dbReference type="GO" id="GO:0004553">
    <property type="term" value="F:hydrolase activity, hydrolyzing O-glycosyl compounds"/>
    <property type="evidence" value="ECO:0007669"/>
    <property type="project" value="InterPro"/>
</dbReference>
<dbReference type="SUPFAM" id="SSF52279">
    <property type="entry name" value="Beta-D-glucan exohydrolase, C-terminal domain"/>
    <property type="match status" value="1"/>
</dbReference>
<dbReference type="Pfam" id="PF14310">
    <property type="entry name" value="Fn3-like"/>
    <property type="match status" value="1"/>
</dbReference>
<dbReference type="Pfam" id="PF00933">
    <property type="entry name" value="Glyco_hydro_3"/>
    <property type="match status" value="1"/>
</dbReference>
<organism evidence="4 5">
    <name type="scientific">Alkalibaculum sporogenes</name>
    <dbReference type="NCBI Taxonomy" id="2655001"/>
    <lineage>
        <taxon>Bacteria</taxon>
        <taxon>Bacillati</taxon>
        <taxon>Bacillota</taxon>
        <taxon>Clostridia</taxon>
        <taxon>Eubacteriales</taxon>
        <taxon>Eubacteriaceae</taxon>
        <taxon>Alkalibaculum</taxon>
    </lineage>
</organism>
<dbReference type="Proteomes" id="UP000440004">
    <property type="component" value="Unassembled WGS sequence"/>
</dbReference>
<keyword evidence="2" id="KW-0378">Hydrolase</keyword>